<dbReference type="InterPro" id="IPR011992">
    <property type="entry name" value="EF-hand-dom_pair"/>
</dbReference>
<dbReference type="InterPro" id="IPR050341">
    <property type="entry name" value="PP1_catalytic_subunit"/>
</dbReference>
<dbReference type="PANTHER" id="PTHR11668">
    <property type="entry name" value="SERINE/THREONINE PROTEIN PHOSPHATASE"/>
    <property type="match status" value="1"/>
</dbReference>
<evidence type="ECO:0000259" key="4">
    <source>
        <dbReference type="PROSITE" id="PS50222"/>
    </source>
</evidence>
<proteinExistence type="inferred from homology"/>
<dbReference type="InterPro" id="IPR004843">
    <property type="entry name" value="Calcineurin-like_PHP"/>
</dbReference>
<dbReference type="InterPro" id="IPR002048">
    <property type="entry name" value="EF_hand_dom"/>
</dbReference>
<dbReference type="InterPro" id="IPR029052">
    <property type="entry name" value="Metallo-depent_PP-like"/>
</dbReference>
<dbReference type="GO" id="GO:0004722">
    <property type="term" value="F:protein serine/threonine phosphatase activity"/>
    <property type="evidence" value="ECO:0007669"/>
    <property type="project" value="UniProtKB-EC"/>
</dbReference>
<evidence type="ECO:0000256" key="1">
    <source>
        <dbReference type="ARBA" id="ARBA00008294"/>
    </source>
</evidence>
<dbReference type="GO" id="GO:0005509">
    <property type="term" value="F:calcium ion binding"/>
    <property type="evidence" value="ECO:0007669"/>
    <property type="project" value="InterPro"/>
</dbReference>
<dbReference type="GO" id="GO:0005737">
    <property type="term" value="C:cytoplasm"/>
    <property type="evidence" value="ECO:0007669"/>
    <property type="project" value="TreeGrafter"/>
</dbReference>
<dbReference type="SUPFAM" id="SSF47473">
    <property type="entry name" value="EF-hand"/>
    <property type="match status" value="1"/>
</dbReference>
<dbReference type="EMBL" id="CAHIKZ030001347">
    <property type="protein sequence ID" value="CAE1260802.1"/>
    <property type="molecule type" value="Genomic_DNA"/>
</dbReference>
<dbReference type="PROSITE" id="PS50222">
    <property type="entry name" value="EF_HAND_2"/>
    <property type="match status" value="1"/>
</dbReference>
<dbReference type="SMART" id="SM00156">
    <property type="entry name" value="PP2Ac"/>
    <property type="match status" value="1"/>
</dbReference>
<dbReference type="InterPro" id="IPR006186">
    <property type="entry name" value="Ser/Thr-sp_prot-phosphatase"/>
</dbReference>
<dbReference type="AlphaFoldDB" id="A0A812CC26"/>
<dbReference type="Proteomes" id="UP000597762">
    <property type="component" value="Unassembled WGS sequence"/>
</dbReference>
<feature type="region of interest" description="Disordered" evidence="3">
    <location>
        <begin position="355"/>
        <end position="397"/>
    </location>
</feature>
<accession>A0A812CC26</accession>
<protein>
    <recommendedName>
        <fullName evidence="2">Serine/threonine-protein phosphatase</fullName>
        <ecNumber evidence="2">3.1.3.16</ecNumber>
    </recommendedName>
</protein>
<dbReference type="PROSITE" id="PS00125">
    <property type="entry name" value="SER_THR_PHOSPHATASE"/>
    <property type="match status" value="1"/>
</dbReference>
<evidence type="ECO:0000256" key="3">
    <source>
        <dbReference type="SAM" id="MobiDB-lite"/>
    </source>
</evidence>
<comment type="catalytic activity">
    <reaction evidence="2">
        <text>O-phospho-L-threonyl-[protein] + H2O = L-threonyl-[protein] + phosphate</text>
        <dbReference type="Rhea" id="RHEA:47004"/>
        <dbReference type="Rhea" id="RHEA-COMP:11060"/>
        <dbReference type="Rhea" id="RHEA-COMP:11605"/>
        <dbReference type="ChEBI" id="CHEBI:15377"/>
        <dbReference type="ChEBI" id="CHEBI:30013"/>
        <dbReference type="ChEBI" id="CHEBI:43474"/>
        <dbReference type="ChEBI" id="CHEBI:61977"/>
        <dbReference type="EC" id="3.1.3.16"/>
    </reaction>
</comment>
<organism evidence="5 6">
    <name type="scientific">Acanthosepion pharaonis</name>
    <name type="common">Pharaoh cuttlefish</name>
    <name type="synonym">Sepia pharaonis</name>
    <dbReference type="NCBI Taxonomy" id="158019"/>
    <lineage>
        <taxon>Eukaryota</taxon>
        <taxon>Metazoa</taxon>
        <taxon>Spiralia</taxon>
        <taxon>Lophotrochozoa</taxon>
        <taxon>Mollusca</taxon>
        <taxon>Cephalopoda</taxon>
        <taxon>Coleoidea</taxon>
        <taxon>Decapodiformes</taxon>
        <taxon>Sepiida</taxon>
        <taxon>Sepiina</taxon>
        <taxon>Sepiidae</taxon>
        <taxon>Acanthosepion</taxon>
    </lineage>
</organism>
<gene>
    <name evidence="5" type="ORF">SPHA_32399</name>
</gene>
<keyword evidence="2" id="KW-0378">Hydrolase</keyword>
<dbReference type="Gene3D" id="3.60.21.10">
    <property type="match status" value="1"/>
</dbReference>
<dbReference type="EC" id="3.1.3.16" evidence="2"/>
<sequence>MSMTTPSSEIVSVIIPRFSDNKYLLVDHKSHGFWLPTCRRRVDQDLNDTVSKLLEKYVKNPGKVLGIVQTYIRRLQNFPPSLHVVYLCETLEDSENEIENIESPNDIIEWMNSQEMEEDLASEEPRLLGPEPYDMILKLEAAKKSPILASNLTESHGLDLTHDSSRNAIQELLKSAKFENLEQMYLKEYINSNYPSMVMCKKAFTKYILHKGASPEAVNHLFRAFDVDQKHFLSFKDFFVGLAALDPHTHHGGGAAEIRCKYIFRYYNAMGDGYLHPPEFRKMVFDILTIKGLETGEKNLDEAVKENIGLFNNGKEIDPASFRIPLNTFLIAVGNLKFRGTSVLFRLLHSCHAHSKRGSCEKPGSDDEHEDTPKKRAKIVSNEESFANGEDDNKNGFPAGKNYELATHTVKVRRTGTLADIMAIWDLEGTAAVSASSADHLEGDMTRFQRMSSVDSFNQRSHPNEMLTGLRYFEREKISPHTKETKDAFSWGAVDCNALAKCLLILCSQAKEILKQESRLLMLKSPIYILGDIHGNYRDLVSFEKSLWRMGPLLTPASFLFLGDYVDRGEHSVEVVAYLLAQKLLSPQKFYLLRGNHETRGIQEVFTFKAECLTKFGEAVGERVWEAVNECFDYMPLAAVIDGKIFCAHGGIPSPLHGNGKMEIINSIPVPLPNPEIESPLAWELMWNDPISLDQLTPEMLQNLKDNQGFAHNKRRGTAHVFSCSALKSFLQLNSLSHVIRAHEVQQVGFQVQQEGKLLTVFSSSGYCGGSNEAACVLADHFKLRLIRIDTS</sequence>
<dbReference type="GO" id="GO:0005634">
    <property type="term" value="C:nucleus"/>
    <property type="evidence" value="ECO:0007669"/>
    <property type="project" value="TreeGrafter"/>
</dbReference>
<comment type="similarity">
    <text evidence="1 2">Belongs to the PPP phosphatase family.</text>
</comment>
<evidence type="ECO:0000256" key="2">
    <source>
        <dbReference type="RuleBase" id="RU004273"/>
    </source>
</evidence>
<evidence type="ECO:0000313" key="5">
    <source>
        <dbReference type="EMBL" id="CAE1260802.1"/>
    </source>
</evidence>
<name>A0A812CC26_ACAPH</name>
<dbReference type="CDD" id="cd00144">
    <property type="entry name" value="MPP_PPP_family"/>
    <property type="match status" value="1"/>
</dbReference>
<feature type="compositionally biased region" description="Basic and acidic residues" evidence="3">
    <location>
        <begin position="358"/>
        <end position="374"/>
    </location>
</feature>
<dbReference type="Pfam" id="PF00149">
    <property type="entry name" value="Metallophos"/>
    <property type="match status" value="1"/>
</dbReference>
<dbReference type="Gene3D" id="1.10.238.10">
    <property type="entry name" value="EF-hand"/>
    <property type="match status" value="1"/>
</dbReference>
<dbReference type="OrthoDB" id="256429at2759"/>
<dbReference type="PRINTS" id="PR00114">
    <property type="entry name" value="STPHPHTASE"/>
</dbReference>
<keyword evidence="6" id="KW-1185">Reference proteome</keyword>
<dbReference type="SUPFAM" id="SSF56300">
    <property type="entry name" value="Metallo-dependent phosphatases"/>
    <property type="match status" value="1"/>
</dbReference>
<feature type="domain" description="EF-hand" evidence="4">
    <location>
        <begin position="213"/>
        <end position="248"/>
    </location>
</feature>
<reference evidence="5" key="1">
    <citation type="submission" date="2021-01" db="EMBL/GenBank/DDBJ databases">
        <authorList>
            <person name="Li R."/>
            <person name="Bekaert M."/>
        </authorList>
    </citation>
    <scope>NUCLEOTIDE SEQUENCE</scope>
    <source>
        <strain evidence="5">Farmed</strain>
    </source>
</reference>
<comment type="caution">
    <text evidence="5">The sequence shown here is derived from an EMBL/GenBank/DDBJ whole genome shotgun (WGS) entry which is preliminary data.</text>
</comment>
<evidence type="ECO:0000313" key="6">
    <source>
        <dbReference type="Proteomes" id="UP000597762"/>
    </source>
</evidence>
<dbReference type="PANTHER" id="PTHR11668:SF496">
    <property type="entry name" value="SERINE_THREONINE-PROTEIN PHOSPHATASE"/>
    <property type="match status" value="1"/>
</dbReference>